<accession>A0ABP8GDZ5</accession>
<keyword evidence="1" id="KW-0812">Transmembrane</keyword>
<feature type="transmembrane region" description="Helical" evidence="1">
    <location>
        <begin position="295"/>
        <end position="322"/>
    </location>
</feature>
<gene>
    <name evidence="2" type="ORF">GCM10023149_23060</name>
</gene>
<dbReference type="Proteomes" id="UP001500582">
    <property type="component" value="Unassembled WGS sequence"/>
</dbReference>
<feature type="transmembrane region" description="Helical" evidence="1">
    <location>
        <begin position="6"/>
        <end position="32"/>
    </location>
</feature>
<sequence>MSGFPILDLVVGIIFIYFLLSIICSSMVEILITVGKYRAKMLEKWLLTIFDKEITTSSGKKELLGQAIMDHCSTTALSSKGSSNSYMDARNFTEALLEKVTFDEKNPKSIAHDLTNIVTSIENSDALPTELRRVLLSYASEAKANYAAISTKTASEIDLFKSKVETWYDTNMQRVSGSLKTRLARPFTFWTSVVVVLFLNADTVSITQYLYSNPTARAHVAGQAYAAAKDTALIKQVQNLKTAHATNDTTAQTMQQITDTLSARVKTLRSAEAALDDAIPLGWNNRIFKNSQGVFCWWLIPTKVAGLAATILAIMMGAPFWFELLNKVANLRGNGNKPEPKKEA</sequence>
<dbReference type="RefSeq" id="WP_345211223.1">
    <property type="nucleotide sequence ID" value="NZ_BAABFT010000005.1"/>
</dbReference>
<keyword evidence="1" id="KW-0472">Membrane</keyword>
<reference evidence="3" key="1">
    <citation type="journal article" date="2019" name="Int. J. Syst. Evol. Microbiol.">
        <title>The Global Catalogue of Microorganisms (GCM) 10K type strain sequencing project: providing services to taxonomists for standard genome sequencing and annotation.</title>
        <authorList>
            <consortium name="The Broad Institute Genomics Platform"/>
            <consortium name="The Broad Institute Genome Sequencing Center for Infectious Disease"/>
            <person name="Wu L."/>
            <person name="Ma J."/>
        </authorList>
    </citation>
    <scope>NUCLEOTIDE SEQUENCE [LARGE SCALE GENOMIC DNA]</scope>
    <source>
        <strain evidence="3">JCM 17705</strain>
    </source>
</reference>
<evidence type="ECO:0000313" key="3">
    <source>
        <dbReference type="Proteomes" id="UP001500582"/>
    </source>
</evidence>
<organism evidence="2 3">
    <name type="scientific">Mucilaginibacter gynuensis</name>
    <dbReference type="NCBI Taxonomy" id="1302236"/>
    <lineage>
        <taxon>Bacteria</taxon>
        <taxon>Pseudomonadati</taxon>
        <taxon>Bacteroidota</taxon>
        <taxon>Sphingobacteriia</taxon>
        <taxon>Sphingobacteriales</taxon>
        <taxon>Sphingobacteriaceae</taxon>
        <taxon>Mucilaginibacter</taxon>
    </lineage>
</organism>
<dbReference type="EMBL" id="BAABFT010000005">
    <property type="protein sequence ID" value="GAA4322608.1"/>
    <property type="molecule type" value="Genomic_DNA"/>
</dbReference>
<protein>
    <submittedName>
        <fullName evidence="2">Uncharacterized protein</fullName>
    </submittedName>
</protein>
<comment type="caution">
    <text evidence="2">The sequence shown here is derived from an EMBL/GenBank/DDBJ whole genome shotgun (WGS) entry which is preliminary data.</text>
</comment>
<keyword evidence="3" id="KW-1185">Reference proteome</keyword>
<name>A0ABP8GDZ5_9SPHI</name>
<keyword evidence="1" id="KW-1133">Transmembrane helix</keyword>
<proteinExistence type="predicted"/>
<evidence type="ECO:0000256" key="1">
    <source>
        <dbReference type="SAM" id="Phobius"/>
    </source>
</evidence>
<evidence type="ECO:0000313" key="2">
    <source>
        <dbReference type="EMBL" id="GAA4322608.1"/>
    </source>
</evidence>